<evidence type="ECO:0000256" key="1">
    <source>
        <dbReference type="SAM" id="MobiDB-lite"/>
    </source>
</evidence>
<dbReference type="OrthoDB" id="10379225at2759"/>
<evidence type="ECO:0000313" key="3">
    <source>
        <dbReference type="EMBL" id="CAG8980000.1"/>
    </source>
</evidence>
<evidence type="ECO:0000256" key="2">
    <source>
        <dbReference type="SAM" id="Phobius"/>
    </source>
</evidence>
<feature type="region of interest" description="Disordered" evidence="1">
    <location>
        <begin position="304"/>
        <end position="334"/>
    </location>
</feature>
<name>A0A9N9LRI8_9HELO</name>
<sequence>MALVDRNDNSKGVLEARNGNVSWSDADYCSKSCTSPALTTSWVEPSSCVNYWTPVASRSYDFIRLTRNFTVDGCAPSLTAPAACSDCPPQVRPTAFSPGIFPSDYPAPATSIYEDVTTLYCCPRNATGYTQTLGPNYAVTGFCSGNIMSGFLTLTFNSTRLYTSTFGTFGTQTSISSWQTGIPSVDTWVATVTKTTSAVIKTTVPAYYGEIYAEPLIVKFKSGDITPSSSSTAAPQASATTSVPVASSLPPPTAISNSPELSAGAKAGIGVAVSLCFIAFAALAFFFWRHRRNSHRIVEDQWGRTERRSELSNEPMKVKELPSPIGERHPVEMG</sequence>
<keyword evidence="4" id="KW-1185">Reference proteome</keyword>
<evidence type="ECO:0000313" key="4">
    <source>
        <dbReference type="Proteomes" id="UP000701801"/>
    </source>
</evidence>
<feature type="transmembrane region" description="Helical" evidence="2">
    <location>
        <begin position="267"/>
        <end position="288"/>
    </location>
</feature>
<protein>
    <submittedName>
        <fullName evidence="3">Uncharacterized protein</fullName>
    </submittedName>
</protein>
<keyword evidence="2" id="KW-0472">Membrane</keyword>
<keyword evidence="2" id="KW-1133">Transmembrane helix</keyword>
<organism evidence="3 4">
    <name type="scientific">Hymenoscyphus albidus</name>
    <dbReference type="NCBI Taxonomy" id="595503"/>
    <lineage>
        <taxon>Eukaryota</taxon>
        <taxon>Fungi</taxon>
        <taxon>Dikarya</taxon>
        <taxon>Ascomycota</taxon>
        <taxon>Pezizomycotina</taxon>
        <taxon>Leotiomycetes</taxon>
        <taxon>Helotiales</taxon>
        <taxon>Helotiaceae</taxon>
        <taxon>Hymenoscyphus</taxon>
    </lineage>
</organism>
<gene>
    <name evidence="3" type="ORF">HYALB_00005173</name>
</gene>
<dbReference type="EMBL" id="CAJVRM010000351">
    <property type="protein sequence ID" value="CAG8980000.1"/>
    <property type="molecule type" value="Genomic_DNA"/>
</dbReference>
<keyword evidence="2" id="KW-0812">Transmembrane</keyword>
<dbReference type="AlphaFoldDB" id="A0A9N9LRI8"/>
<proteinExistence type="predicted"/>
<comment type="caution">
    <text evidence="3">The sequence shown here is derived from an EMBL/GenBank/DDBJ whole genome shotgun (WGS) entry which is preliminary data.</text>
</comment>
<dbReference type="Proteomes" id="UP000701801">
    <property type="component" value="Unassembled WGS sequence"/>
</dbReference>
<accession>A0A9N9LRI8</accession>
<reference evidence="3" key="1">
    <citation type="submission" date="2021-07" db="EMBL/GenBank/DDBJ databases">
        <authorList>
            <person name="Durling M."/>
        </authorList>
    </citation>
    <scope>NUCLEOTIDE SEQUENCE</scope>
</reference>